<comment type="caution">
    <text evidence="16">The sequence shown here is derived from an EMBL/GenBank/DDBJ whole genome shotgun (WGS) entry which is preliminary data.</text>
</comment>
<sequence>MNHLLLLDGNSMLFRAYYATLYSHRMSTSNGIPTNAVYGFVMMLNKAIDLLHPDAILVAWDADSQTFRKQEYEPYKGTRKPLDDELKVQFPIVREYLDAAGMKRYEIHGYEADDIIGTMAKQTADIQTTILTSDRDLLQLIDASTNVLLMKKGLSEMQLMDEAAFRETYGLEPVQIIDMKGLMGDASDNIPGVAGVGEKTAIRLLKQYPSVEEVYAHLDGIKGKLKEKLEKDKDNAFLSKHLATIYRDVDLPFTVEDCGYEANDDELNAFFSKYEMRSLMKAQKQEPAVTYKFKTVHVWDVHSEWILPVCTPEPYLKQQCFGFIGLEDHTVYYIKTEDAQNDPAFRHALTEGFSTWNQKECMHLLNRYGLPEGTYHHDLHLAAFLLHSQATSVDALLEAMHIQTPETFHDLAKKSKTDPEQRLINFYRALIEQIARKADKIFEECRKEELWDLYTKIEKPLSSVLYEMETQGIHIDEQILDEIGDEIHKHMEESAAMIYERAGKEFNINSPKQLAGVLYDDMKLKHPGRKRSTSADVLKKMQDQDPIIPALLEYRKYAKIQSTYIDGLKKHIQPDAKIHTTFHQTMTQTGRLSSSEPNLQNISIRDEQGKEIRKAFTAPEGYVLLSADYSQIELRMLAHMADETHMIEAFNNDEDIHNRTATLIFDCDKEDVTPNMRRTAKTVNFGIVYGQTEFGLAEQLGISRLEAREFMNSYFSKYTQIHQYMNSLVDFCKEHGYVQTLFKRRRYIPEINDKNYMTREFGKRAAMNAPIQGSAADLIKIAMIQVDRAMKEADLQSKMLLQIHDELIFLIPQEELETMKKLVKDTMEHAMKLKVPLKAEIAYGQSWYEAK</sequence>
<keyword evidence="5 13" id="KW-0548">Nucleotidyltransferase</keyword>
<dbReference type="InterPro" id="IPR002421">
    <property type="entry name" value="5-3_exonuclease"/>
</dbReference>
<evidence type="ECO:0000256" key="2">
    <source>
        <dbReference type="ARBA" id="ARBA00012417"/>
    </source>
</evidence>
<comment type="catalytic activity">
    <reaction evidence="11 13">
        <text>DNA(n) + a 2'-deoxyribonucleoside 5'-triphosphate = DNA(n+1) + diphosphate</text>
        <dbReference type="Rhea" id="RHEA:22508"/>
        <dbReference type="Rhea" id="RHEA-COMP:17339"/>
        <dbReference type="Rhea" id="RHEA-COMP:17340"/>
        <dbReference type="ChEBI" id="CHEBI:33019"/>
        <dbReference type="ChEBI" id="CHEBI:61560"/>
        <dbReference type="ChEBI" id="CHEBI:173112"/>
        <dbReference type="EC" id="2.7.7.7"/>
    </reaction>
</comment>
<evidence type="ECO:0000313" key="17">
    <source>
        <dbReference type="Proteomes" id="UP000539953"/>
    </source>
</evidence>
<keyword evidence="7 13" id="KW-0227">DNA damage</keyword>
<dbReference type="SUPFAM" id="SSF53098">
    <property type="entry name" value="Ribonuclease H-like"/>
    <property type="match status" value="1"/>
</dbReference>
<dbReference type="NCBIfam" id="NF004397">
    <property type="entry name" value="PRK05755.1"/>
    <property type="match status" value="1"/>
</dbReference>
<dbReference type="AlphaFoldDB" id="A0A7W8D0K2"/>
<dbReference type="InterPro" id="IPR020045">
    <property type="entry name" value="DNA_polI_H3TH"/>
</dbReference>
<keyword evidence="9 13" id="KW-0238">DNA-binding</keyword>
<dbReference type="EMBL" id="JACHHK010000008">
    <property type="protein sequence ID" value="MBB5183784.1"/>
    <property type="molecule type" value="Genomic_DNA"/>
</dbReference>
<dbReference type="Gene3D" id="1.20.1060.10">
    <property type="entry name" value="Taq DNA Polymerase, Chain T, domain 4"/>
    <property type="match status" value="1"/>
</dbReference>
<dbReference type="SUPFAM" id="SSF47807">
    <property type="entry name" value="5' to 3' exonuclease, C-terminal subdomain"/>
    <property type="match status" value="1"/>
</dbReference>
<dbReference type="NCBIfam" id="NF011547">
    <property type="entry name" value="PRK14976.1-4"/>
    <property type="match status" value="1"/>
</dbReference>
<keyword evidence="17" id="KW-1185">Reference proteome</keyword>
<dbReference type="FunFam" id="1.20.1060.10:FF:000001">
    <property type="entry name" value="DNA polymerase I"/>
    <property type="match status" value="1"/>
</dbReference>
<keyword evidence="13" id="KW-0378">Hydrolase</keyword>
<evidence type="ECO:0000256" key="11">
    <source>
        <dbReference type="ARBA" id="ARBA00049244"/>
    </source>
</evidence>
<dbReference type="InterPro" id="IPR036279">
    <property type="entry name" value="5-3_exonuclease_C_sf"/>
</dbReference>
<dbReference type="Gene3D" id="1.10.150.20">
    <property type="entry name" value="5' to 3' exonuclease, C-terminal subdomain"/>
    <property type="match status" value="2"/>
</dbReference>
<comment type="function">
    <text evidence="13">In addition to polymerase activity, this DNA polymerase exhibits 5'-3' exonuclease activity.</text>
</comment>
<comment type="similarity">
    <text evidence="1 13">Belongs to the DNA polymerase type-A family.</text>
</comment>
<dbReference type="Gene3D" id="3.40.50.1010">
    <property type="entry name" value="5'-nuclease"/>
    <property type="match status" value="1"/>
</dbReference>
<keyword evidence="8 13" id="KW-0239">DNA-directed DNA polymerase</keyword>
<dbReference type="PANTHER" id="PTHR10133">
    <property type="entry name" value="DNA POLYMERASE I"/>
    <property type="match status" value="1"/>
</dbReference>
<dbReference type="Proteomes" id="UP000539953">
    <property type="component" value="Unassembled WGS sequence"/>
</dbReference>
<dbReference type="InterPro" id="IPR020046">
    <property type="entry name" value="5-3_exonucl_a-hlix_arch_N"/>
</dbReference>
<dbReference type="GO" id="GO:0003887">
    <property type="term" value="F:DNA-directed DNA polymerase activity"/>
    <property type="evidence" value="ECO:0007669"/>
    <property type="project" value="UniProtKB-UniRule"/>
</dbReference>
<dbReference type="CDD" id="cd08637">
    <property type="entry name" value="DNA_pol_A_pol_I_C"/>
    <property type="match status" value="1"/>
</dbReference>
<accession>A0A7W8D0K2</accession>
<feature type="domain" description="DNA-directed DNA polymerase family A palm" evidence="15">
    <location>
        <begin position="609"/>
        <end position="815"/>
    </location>
</feature>
<dbReference type="FunFam" id="1.10.150.20:FF:000002">
    <property type="entry name" value="DNA polymerase I"/>
    <property type="match status" value="1"/>
</dbReference>
<evidence type="ECO:0000256" key="5">
    <source>
        <dbReference type="ARBA" id="ARBA00022695"/>
    </source>
</evidence>
<dbReference type="CDD" id="cd09898">
    <property type="entry name" value="H3TH_53EXO"/>
    <property type="match status" value="1"/>
</dbReference>
<protein>
    <recommendedName>
        <fullName evidence="3 12">DNA polymerase I</fullName>
        <ecNumber evidence="2 12">2.7.7.7</ecNumber>
    </recommendedName>
</protein>
<dbReference type="SMART" id="SM00482">
    <property type="entry name" value="POLAc"/>
    <property type="match status" value="1"/>
</dbReference>
<dbReference type="InterPro" id="IPR001098">
    <property type="entry name" value="DNA-dir_DNA_pol_A_palm_dom"/>
</dbReference>
<dbReference type="GO" id="GO:0006302">
    <property type="term" value="P:double-strand break repair"/>
    <property type="evidence" value="ECO:0007669"/>
    <property type="project" value="TreeGrafter"/>
</dbReference>
<dbReference type="Gene3D" id="3.30.420.10">
    <property type="entry name" value="Ribonuclease H-like superfamily/Ribonuclease H"/>
    <property type="match status" value="1"/>
</dbReference>
<dbReference type="InterPro" id="IPR018320">
    <property type="entry name" value="DNA_polymerase_1"/>
</dbReference>
<dbReference type="Pfam" id="PF02739">
    <property type="entry name" value="5_3_exonuc_N"/>
    <property type="match status" value="1"/>
</dbReference>
<evidence type="ECO:0000256" key="7">
    <source>
        <dbReference type="ARBA" id="ARBA00022763"/>
    </source>
</evidence>
<dbReference type="InterPro" id="IPR012337">
    <property type="entry name" value="RNaseH-like_sf"/>
</dbReference>
<dbReference type="CDD" id="cd09859">
    <property type="entry name" value="PIN_53EXO"/>
    <property type="match status" value="1"/>
</dbReference>
<evidence type="ECO:0000256" key="3">
    <source>
        <dbReference type="ARBA" id="ARBA00020311"/>
    </source>
</evidence>
<organism evidence="16 17">
    <name type="scientific">Catenisphaera adipataccumulans</name>
    <dbReference type="NCBI Taxonomy" id="700500"/>
    <lineage>
        <taxon>Bacteria</taxon>
        <taxon>Bacillati</taxon>
        <taxon>Bacillota</taxon>
        <taxon>Erysipelotrichia</taxon>
        <taxon>Erysipelotrichales</taxon>
        <taxon>Erysipelotrichaceae</taxon>
        <taxon>Catenisphaera</taxon>
    </lineage>
</organism>
<name>A0A7W8D0K2_9FIRM</name>
<proteinExistence type="inferred from homology"/>
<dbReference type="InterPro" id="IPR036397">
    <property type="entry name" value="RNaseH_sf"/>
</dbReference>
<dbReference type="SUPFAM" id="SSF88723">
    <property type="entry name" value="PIN domain-like"/>
    <property type="match status" value="1"/>
</dbReference>
<dbReference type="PRINTS" id="PR00868">
    <property type="entry name" value="DNAPOLI"/>
</dbReference>
<dbReference type="GO" id="GO:0006261">
    <property type="term" value="P:DNA-templated DNA replication"/>
    <property type="evidence" value="ECO:0007669"/>
    <property type="project" value="UniProtKB-UniRule"/>
</dbReference>
<evidence type="ECO:0000256" key="8">
    <source>
        <dbReference type="ARBA" id="ARBA00022932"/>
    </source>
</evidence>
<dbReference type="InterPro" id="IPR008918">
    <property type="entry name" value="HhH2"/>
</dbReference>
<dbReference type="Gene3D" id="3.30.70.370">
    <property type="match status" value="1"/>
</dbReference>
<keyword evidence="10 13" id="KW-0234">DNA repair</keyword>
<keyword evidence="4 13" id="KW-0808">Transferase</keyword>
<evidence type="ECO:0000313" key="16">
    <source>
        <dbReference type="EMBL" id="MBB5183784.1"/>
    </source>
</evidence>
<keyword evidence="6 13" id="KW-0235">DNA replication</keyword>
<keyword evidence="13" id="KW-0540">Nuclease</keyword>
<dbReference type="InterPro" id="IPR043502">
    <property type="entry name" value="DNA/RNA_pol_sf"/>
</dbReference>
<dbReference type="NCBIfam" id="TIGR00593">
    <property type="entry name" value="pola"/>
    <property type="match status" value="1"/>
</dbReference>
<dbReference type="GO" id="GO:0003677">
    <property type="term" value="F:DNA binding"/>
    <property type="evidence" value="ECO:0007669"/>
    <property type="project" value="UniProtKB-UniRule"/>
</dbReference>
<dbReference type="Pfam" id="PF00476">
    <property type="entry name" value="DNA_pol_A"/>
    <property type="match status" value="1"/>
</dbReference>
<dbReference type="RefSeq" id="WP_183329078.1">
    <property type="nucleotide sequence ID" value="NZ_JACHHK010000008.1"/>
</dbReference>
<dbReference type="PANTHER" id="PTHR10133:SF27">
    <property type="entry name" value="DNA POLYMERASE NU"/>
    <property type="match status" value="1"/>
</dbReference>
<evidence type="ECO:0000256" key="10">
    <source>
        <dbReference type="ARBA" id="ARBA00023204"/>
    </source>
</evidence>
<evidence type="ECO:0000256" key="13">
    <source>
        <dbReference type="RuleBase" id="RU004460"/>
    </source>
</evidence>
<dbReference type="InterPro" id="IPR002298">
    <property type="entry name" value="DNA_polymerase_A"/>
</dbReference>
<evidence type="ECO:0000256" key="6">
    <source>
        <dbReference type="ARBA" id="ARBA00022705"/>
    </source>
</evidence>
<evidence type="ECO:0000256" key="1">
    <source>
        <dbReference type="ARBA" id="ARBA00007705"/>
    </source>
</evidence>
<evidence type="ECO:0000259" key="15">
    <source>
        <dbReference type="SMART" id="SM00482"/>
    </source>
</evidence>
<evidence type="ECO:0000256" key="12">
    <source>
        <dbReference type="NCBIfam" id="TIGR00593"/>
    </source>
</evidence>
<evidence type="ECO:0000256" key="9">
    <source>
        <dbReference type="ARBA" id="ARBA00023125"/>
    </source>
</evidence>
<feature type="domain" description="5'-3' exonuclease" evidence="14">
    <location>
        <begin position="2"/>
        <end position="261"/>
    </location>
</feature>
<comment type="subunit">
    <text evidence="13">Single-chain monomer with multiple functions.</text>
</comment>
<dbReference type="EC" id="2.7.7.7" evidence="2 12"/>
<dbReference type="SUPFAM" id="SSF56672">
    <property type="entry name" value="DNA/RNA polymerases"/>
    <property type="match status" value="1"/>
</dbReference>
<dbReference type="SMART" id="SM00279">
    <property type="entry name" value="HhH2"/>
    <property type="match status" value="1"/>
</dbReference>
<dbReference type="GO" id="GO:0008409">
    <property type="term" value="F:5'-3' exonuclease activity"/>
    <property type="evidence" value="ECO:0007669"/>
    <property type="project" value="UniProtKB-UniRule"/>
</dbReference>
<dbReference type="SMART" id="SM00475">
    <property type="entry name" value="53EXOc"/>
    <property type="match status" value="1"/>
</dbReference>
<gene>
    <name evidence="13" type="primary">polA</name>
    <name evidence="16" type="ORF">HNQ47_001825</name>
</gene>
<keyword evidence="13" id="KW-0269">Exonuclease</keyword>
<evidence type="ECO:0000256" key="4">
    <source>
        <dbReference type="ARBA" id="ARBA00022679"/>
    </source>
</evidence>
<dbReference type="InterPro" id="IPR029060">
    <property type="entry name" value="PIN-like_dom_sf"/>
</dbReference>
<dbReference type="Pfam" id="PF01367">
    <property type="entry name" value="5_3_exonuc"/>
    <property type="match status" value="1"/>
</dbReference>
<dbReference type="FunFam" id="1.10.150.20:FF:000003">
    <property type="entry name" value="DNA polymerase I"/>
    <property type="match status" value="1"/>
</dbReference>
<reference evidence="16 17" key="1">
    <citation type="submission" date="2020-08" db="EMBL/GenBank/DDBJ databases">
        <title>Genomic Encyclopedia of Type Strains, Phase IV (KMG-IV): sequencing the most valuable type-strain genomes for metagenomic binning, comparative biology and taxonomic classification.</title>
        <authorList>
            <person name="Goeker M."/>
        </authorList>
    </citation>
    <scope>NUCLEOTIDE SEQUENCE [LARGE SCALE GENOMIC DNA]</scope>
    <source>
        <strain evidence="16 17">DSM 25799</strain>
    </source>
</reference>
<evidence type="ECO:0000259" key="14">
    <source>
        <dbReference type="SMART" id="SM00475"/>
    </source>
</evidence>